<evidence type="ECO:0000313" key="5">
    <source>
        <dbReference type="EMBL" id="CAJ2502765.1"/>
    </source>
</evidence>
<comment type="caution">
    <text evidence="5">The sequence shown here is derived from an EMBL/GenBank/DDBJ whole genome shotgun (WGS) entry which is preliminary data.</text>
</comment>
<dbReference type="PANTHER" id="PTHR43150">
    <property type="entry name" value="HYPERKINETIC, ISOFORM M"/>
    <property type="match status" value="1"/>
</dbReference>
<dbReference type="InterPro" id="IPR005399">
    <property type="entry name" value="K_chnl_volt-dep_bsu_KCNAB-rel"/>
</dbReference>
<evidence type="ECO:0000256" key="2">
    <source>
        <dbReference type="ARBA" id="ARBA00022857"/>
    </source>
</evidence>
<comment type="similarity">
    <text evidence="1">Belongs to the shaker potassium channel beta subunit family.</text>
</comment>
<sequence>MTAPADLPKMTYRFLGRSGLQVSAISLGGWLTYGGYTENEKTFSCMKAAYDSGVNFFDCAEGYAGGKSEEVMGEAIRKYSWKRNDLVISTKLYWGNANGDNPVNNNGLSRKHIIEGMSASLKRLGLDYVDLIYAHRPDRHTPMEETVRAFNHLINTGHALYWGTSEWNADEIATAWRFADKLGLIGPVMEQPAYNLLQREKVEKEYAHLYREVGLGLTVFSPLRQGILSGKYRDGVPADSRFAQEQDAFIAGYWKRTGKYAWDGIIKQVNQLQPIADDLGIKMSQLALAWVLKNPNVSSAIIGATSPEQVYENVGAVGAVDKLTPEIMDKIDEILGNKPPAIVARFD</sequence>
<dbReference type="InterPro" id="IPR023210">
    <property type="entry name" value="NADP_OxRdtase_dom"/>
</dbReference>
<reference evidence="5" key="1">
    <citation type="submission" date="2023-10" db="EMBL/GenBank/DDBJ databases">
        <authorList>
            <person name="Hackl T."/>
        </authorList>
    </citation>
    <scope>NUCLEOTIDE SEQUENCE</scope>
</reference>
<keyword evidence="3" id="KW-0560">Oxidoreductase</keyword>
<dbReference type="EMBL" id="CAUWAG010000004">
    <property type="protein sequence ID" value="CAJ2502765.1"/>
    <property type="molecule type" value="Genomic_DNA"/>
</dbReference>
<dbReference type="PRINTS" id="PR01577">
    <property type="entry name" value="KCNABCHANNEL"/>
</dbReference>
<evidence type="ECO:0000256" key="3">
    <source>
        <dbReference type="ARBA" id="ARBA00023002"/>
    </source>
</evidence>
<dbReference type="GO" id="GO:0016491">
    <property type="term" value="F:oxidoreductase activity"/>
    <property type="evidence" value="ECO:0007669"/>
    <property type="project" value="UniProtKB-KW"/>
</dbReference>
<dbReference type="AlphaFoldDB" id="A0AAI8VD27"/>
<dbReference type="Pfam" id="PF00248">
    <property type="entry name" value="Aldo_ket_red"/>
    <property type="match status" value="1"/>
</dbReference>
<name>A0AAI8VD27_9PEZI</name>
<dbReference type="PANTHER" id="PTHR43150:SF6">
    <property type="entry name" value="VIC POTASSIUM ION CHANNEL, BETA SUBUNIT (EUROFUNG)"/>
    <property type="match status" value="1"/>
</dbReference>
<dbReference type="Proteomes" id="UP001295740">
    <property type="component" value="Unassembled WGS sequence"/>
</dbReference>
<accession>A0AAI8VD27</accession>
<dbReference type="Gene3D" id="3.20.20.100">
    <property type="entry name" value="NADP-dependent oxidoreductase domain"/>
    <property type="match status" value="1"/>
</dbReference>
<keyword evidence="6" id="KW-1185">Reference proteome</keyword>
<evidence type="ECO:0000313" key="6">
    <source>
        <dbReference type="Proteomes" id="UP001295740"/>
    </source>
</evidence>
<dbReference type="SUPFAM" id="SSF51430">
    <property type="entry name" value="NAD(P)-linked oxidoreductase"/>
    <property type="match status" value="1"/>
</dbReference>
<feature type="domain" description="NADP-dependent oxidoreductase" evidence="4">
    <location>
        <begin position="25"/>
        <end position="334"/>
    </location>
</feature>
<evidence type="ECO:0000259" key="4">
    <source>
        <dbReference type="Pfam" id="PF00248"/>
    </source>
</evidence>
<gene>
    <name evidence="5" type="ORF">KHLLAP_LOCUS3233</name>
</gene>
<evidence type="ECO:0000256" key="1">
    <source>
        <dbReference type="ARBA" id="ARBA00006515"/>
    </source>
</evidence>
<proteinExistence type="inferred from homology"/>
<dbReference type="InterPro" id="IPR036812">
    <property type="entry name" value="NAD(P)_OxRdtase_dom_sf"/>
</dbReference>
<keyword evidence="2" id="KW-0521">NADP</keyword>
<organism evidence="5 6">
    <name type="scientific">Anthostomella pinea</name>
    <dbReference type="NCBI Taxonomy" id="933095"/>
    <lineage>
        <taxon>Eukaryota</taxon>
        <taxon>Fungi</taxon>
        <taxon>Dikarya</taxon>
        <taxon>Ascomycota</taxon>
        <taxon>Pezizomycotina</taxon>
        <taxon>Sordariomycetes</taxon>
        <taxon>Xylariomycetidae</taxon>
        <taxon>Xylariales</taxon>
        <taxon>Xylariaceae</taxon>
        <taxon>Anthostomella</taxon>
    </lineage>
</organism>
<protein>
    <submittedName>
        <fullName evidence="5">Uu.00g101590.m01.CDS01</fullName>
    </submittedName>
</protein>